<dbReference type="InterPro" id="IPR001679">
    <property type="entry name" value="DNA_ligase"/>
</dbReference>
<dbReference type="Gene3D" id="1.10.287.610">
    <property type="entry name" value="Helix hairpin bin"/>
    <property type="match status" value="1"/>
</dbReference>
<dbReference type="InterPro" id="IPR012340">
    <property type="entry name" value="NA-bd_OB-fold"/>
</dbReference>
<protein>
    <recommendedName>
        <fullName evidence="10">DNA ligase</fullName>
        <ecNumber evidence="10">6.5.1.2</ecNumber>
    </recommendedName>
    <alternativeName>
        <fullName evidence="10">Polydeoxyribonucleotide synthase [NAD(+)]</fullName>
    </alternativeName>
</protein>
<keyword evidence="6 10" id="KW-0862">Zinc</keyword>
<keyword evidence="7 10" id="KW-0520">NAD</keyword>
<feature type="binding site" evidence="10">
    <location>
        <position position="403"/>
    </location>
    <ligand>
        <name>Zn(2+)</name>
        <dbReference type="ChEBI" id="CHEBI:29105"/>
    </ligand>
</feature>
<evidence type="ECO:0000259" key="12">
    <source>
        <dbReference type="PROSITE" id="PS50172"/>
    </source>
</evidence>
<comment type="function">
    <text evidence="1 10">DNA ligase that catalyzes the formation of phosphodiester linkages between 5'-phosphoryl and 3'-hydroxyl groups in double-stranded DNA using NAD as a coenzyme and as the energy source for the reaction. It is essential for DNA replication and repair of damaged DNA.</text>
</comment>
<feature type="binding site" evidence="10">
    <location>
        <position position="397"/>
    </location>
    <ligand>
        <name>Zn(2+)</name>
        <dbReference type="ChEBI" id="CHEBI:29105"/>
    </ligand>
</feature>
<dbReference type="InterPro" id="IPR010994">
    <property type="entry name" value="RuvA_2-like"/>
</dbReference>
<dbReference type="GO" id="GO:0046872">
    <property type="term" value="F:metal ion binding"/>
    <property type="evidence" value="ECO:0007669"/>
    <property type="project" value="UniProtKB-KW"/>
</dbReference>
<dbReference type="Proteomes" id="UP000192907">
    <property type="component" value="Unassembled WGS sequence"/>
</dbReference>
<evidence type="ECO:0000256" key="5">
    <source>
        <dbReference type="ARBA" id="ARBA00022763"/>
    </source>
</evidence>
<evidence type="ECO:0000256" key="6">
    <source>
        <dbReference type="ARBA" id="ARBA00022833"/>
    </source>
</evidence>
<dbReference type="Pfam" id="PF01653">
    <property type="entry name" value="DNA_ligase_aden"/>
    <property type="match status" value="1"/>
</dbReference>
<feature type="domain" description="BRCT" evidence="12">
    <location>
        <begin position="558"/>
        <end position="637"/>
    </location>
</feature>
<evidence type="ECO:0000256" key="4">
    <source>
        <dbReference type="ARBA" id="ARBA00022723"/>
    </source>
</evidence>
<dbReference type="Gene3D" id="2.40.50.140">
    <property type="entry name" value="Nucleic acid-binding proteins"/>
    <property type="match status" value="1"/>
</dbReference>
<dbReference type="Gene3D" id="1.10.150.20">
    <property type="entry name" value="5' to 3' exonuclease, C-terminal subdomain"/>
    <property type="match status" value="2"/>
</dbReference>
<dbReference type="InterPro" id="IPR013839">
    <property type="entry name" value="DNAligase_adenylation"/>
</dbReference>
<dbReference type="SMART" id="SM00292">
    <property type="entry name" value="BRCT"/>
    <property type="match status" value="1"/>
</dbReference>
<dbReference type="NCBIfam" id="NF005932">
    <property type="entry name" value="PRK07956.1"/>
    <property type="match status" value="1"/>
</dbReference>
<dbReference type="InterPro" id="IPR001357">
    <property type="entry name" value="BRCT_dom"/>
</dbReference>
<dbReference type="InterPro" id="IPR036420">
    <property type="entry name" value="BRCT_dom_sf"/>
</dbReference>
<gene>
    <name evidence="10" type="primary">ligA</name>
    <name evidence="13" type="ORF">SAMN06296036_110126</name>
</gene>
<dbReference type="OrthoDB" id="5298486at2"/>
<dbReference type="GO" id="GO:0003911">
    <property type="term" value="F:DNA ligase (NAD+) activity"/>
    <property type="evidence" value="ECO:0007669"/>
    <property type="project" value="UniProtKB-UniRule"/>
</dbReference>
<dbReference type="SUPFAM" id="SSF47781">
    <property type="entry name" value="RuvA domain 2-like"/>
    <property type="match status" value="1"/>
</dbReference>
<evidence type="ECO:0000313" key="13">
    <source>
        <dbReference type="EMBL" id="SMF34076.1"/>
    </source>
</evidence>
<keyword evidence="5 10" id="KW-0227">DNA damage</keyword>
<dbReference type="Gene3D" id="3.40.50.10190">
    <property type="entry name" value="BRCT domain"/>
    <property type="match status" value="1"/>
</dbReference>
<comment type="caution">
    <text evidence="10">Lacks conserved residue(s) required for the propagation of feature annotation.</text>
</comment>
<dbReference type="CDD" id="cd17748">
    <property type="entry name" value="BRCT_DNA_ligase_like"/>
    <property type="match status" value="1"/>
</dbReference>
<feature type="region of interest" description="Disordered" evidence="11">
    <location>
        <begin position="591"/>
        <end position="618"/>
    </location>
</feature>
<evidence type="ECO:0000256" key="11">
    <source>
        <dbReference type="SAM" id="MobiDB-lite"/>
    </source>
</evidence>
<dbReference type="Pfam" id="PF03120">
    <property type="entry name" value="OB_DNA_ligase"/>
    <property type="match status" value="1"/>
</dbReference>
<dbReference type="NCBIfam" id="TIGR00575">
    <property type="entry name" value="dnlj"/>
    <property type="match status" value="1"/>
</dbReference>
<feature type="binding site" evidence="10">
    <location>
        <position position="384"/>
    </location>
    <ligand>
        <name>Zn(2+)</name>
        <dbReference type="ChEBI" id="CHEBI:29105"/>
    </ligand>
</feature>
<dbReference type="Pfam" id="PF00533">
    <property type="entry name" value="BRCT"/>
    <property type="match status" value="1"/>
</dbReference>
<comment type="cofactor">
    <cofactor evidence="10">
        <name>Mg(2+)</name>
        <dbReference type="ChEBI" id="CHEBI:18420"/>
    </cofactor>
    <cofactor evidence="10">
        <name>Mn(2+)</name>
        <dbReference type="ChEBI" id="CHEBI:29035"/>
    </cofactor>
</comment>
<comment type="similarity">
    <text evidence="10">Belongs to the NAD-dependent DNA ligase family. LigA subfamily.</text>
</comment>
<dbReference type="AlphaFoldDB" id="A0A1Y6C2V0"/>
<feature type="binding site" evidence="10">
    <location>
        <begin position="73"/>
        <end position="74"/>
    </location>
    <ligand>
        <name>NAD(+)</name>
        <dbReference type="ChEBI" id="CHEBI:57540"/>
    </ligand>
</feature>
<dbReference type="PIRSF" id="PIRSF001604">
    <property type="entry name" value="LigA"/>
    <property type="match status" value="1"/>
</dbReference>
<feature type="binding site" evidence="10">
    <location>
        <begin position="31"/>
        <end position="35"/>
    </location>
    <ligand>
        <name>NAD(+)</name>
        <dbReference type="ChEBI" id="CHEBI:57540"/>
    </ligand>
</feature>
<dbReference type="InterPro" id="IPR013840">
    <property type="entry name" value="DNAligase_N"/>
</dbReference>
<feature type="binding site" evidence="10">
    <location>
        <position position="381"/>
    </location>
    <ligand>
        <name>Zn(2+)</name>
        <dbReference type="ChEBI" id="CHEBI:29105"/>
    </ligand>
</feature>
<dbReference type="Pfam" id="PF14520">
    <property type="entry name" value="HHH_5"/>
    <property type="match status" value="1"/>
</dbReference>
<dbReference type="RefSeq" id="WP_132320880.1">
    <property type="nucleotide sequence ID" value="NZ_FWZT01000010.1"/>
</dbReference>
<dbReference type="GO" id="GO:0006260">
    <property type="term" value="P:DNA replication"/>
    <property type="evidence" value="ECO:0007669"/>
    <property type="project" value="UniProtKB-KW"/>
</dbReference>
<dbReference type="EMBL" id="FWZT01000010">
    <property type="protein sequence ID" value="SMF34076.1"/>
    <property type="molecule type" value="Genomic_DNA"/>
</dbReference>
<evidence type="ECO:0000256" key="3">
    <source>
        <dbReference type="ARBA" id="ARBA00022705"/>
    </source>
</evidence>
<sequence length="637" mass="70475">MTYKPDAVKSLADAIMRHKRLYYQGKPEISDADYDRLEDQLRQLAPEHPALEYVGSDAPGVNRKVAHETPMLSLQKTYVLDDLISWKGDHDIVGTWKVDGNSLSLVYKKGQLVLAKTRGNGRLGEDVTSKAQWVSDLVPRLQQPLDCEIRGELYCTEHHFAELVDEMLDLGLERPSNPRNIVAGLLGRRSHLNLARYFNFLAFEVLSDDSALHFKDEIEKFAWLTAEGFPIPEPKLIHKESELSAYLDQVKSVMEAGEIGLDGAVFSFNNRDLHYELGNTSHHPRYKMSYKWQGQTAVSVIKDITWATSRLGVITPVAVIEPVTLSGAKITNITLHNAEHVMAYNLKKGDEIEIVRSGEVIPKFLEVKKAAPGRYSWPAACGDCNETLEFDGVRLRCLNEAGCPAQQTGFILNWIRCAEIDDLSEKRLAAMQDLGLVSQVDDLYHLSVEDFLKLPLTKEKMAQKLWKNVQKSKTLPLARFLNGLGIQGTGLTSWEKILEDLPSLDKVRQASEDQIKAIDGFAEKTAQQIVAGLSAKSNIIDALLAAGLKPKAPSRSTSADGIFGGQTFVITGTLSKPRAEIEGLIKQAGGKTSSSVSKKTTAVITNDPDSGSSKMKKAQTLGIPVWSEDNLLEKLEA</sequence>
<evidence type="ECO:0000256" key="2">
    <source>
        <dbReference type="ARBA" id="ARBA00022598"/>
    </source>
</evidence>
<feature type="binding site" evidence="10">
    <location>
        <position position="291"/>
    </location>
    <ligand>
        <name>NAD(+)</name>
        <dbReference type="ChEBI" id="CHEBI:57540"/>
    </ligand>
</feature>
<keyword evidence="14" id="KW-1185">Reference proteome</keyword>
<evidence type="ECO:0000256" key="10">
    <source>
        <dbReference type="HAMAP-Rule" id="MF_01588"/>
    </source>
</evidence>
<keyword evidence="8 10" id="KW-0234">DNA repair</keyword>
<dbReference type="SMART" id="SM00532">
    <property type="entry name" value="LIGANc"/>
    <property type="match status" value="1"/>
</dbReference>
<dbReference type="STRING" id="1513793.SAMN06296036_110126"/>
<reference evidence="14" key="1">
    <citation type="submission" date="2017-04" db="EMBL/GenBank/DDBJ databases">
        <authorList>
            <person name="Varghese N."/>
            <person name="Submissions S."/>
        </authorList>
    </citation>
    <scope>NUCLEOTIDE SEQUENCE [LARGE SCALE GENOMIC DNA]</scope>
    <source>
        <strain evidence="14">RKEM611</strain>
    </source>
</reference>
<keyword evidence="2 10" id="KW-0436">Ligase</keyword>
<dbReference type="HAMAP" id="MF_01588">
    <property type="entry name" value="DNA_ligase_A"/>
    <property type="match status" value="1"/>
</dbReference>
<organism evidence="13 14">
    <name type="scientific">Pseudobacteriovorax antillogorgiicola</name>
    <dbReference type="NCBI Taxonomy" id="1513793"/>
    <lineage>
        <taxon>Bacteria</taxon>
        <taxon>Pseudomonadati</taxon>
        <taxon>Bdellovibrionota</taxon>
        <taxon>Oligoflexia</taxon>
        <taxon>Oligoflexales</taxon>
        <taxon>Pseudobacteriovoracaceae</taxon>
        <taxon>Pseudobacteriovorax</taxon>
    </lineage>
</organism>
<dbReference type="EC" id="6.5.1.2" evidence="10"/>
<dbReference type="SUPFAM" id="SSF52113">
    <property type="entry name" value="BRCT domain"/>
    <property type="match status" value="1"/>
</dbReference>
<evidence type="ECO:0000313" key="14">
    <source>
        <dbReference type="Proteomes" id="UP000192907"/>
    </source>
</evidence>
<accession>A0A1Y6C2V0</accession>
<evidence type="ECO:0000256" key="7">
    <source>
        <dbReference type="ARBA" id="ARBA00023027"/>
    </source>
</evidence>
<feature type="active site" description="N6-AMP-lysine intermediate" evidence="10">
    <location>
        <position position="97"/>
    </location>
</feature>
<keyword evidence="10" id="KW-0460">Magnesium</keyword>
<feature type="compositionally biased region" description="Low complexity" evidence="11">
    <location>
        <begin position="591"/>
        <end position="603"/>
    </location>
</feature>
<dbReference type="PROSITE" id="PS50172">
    <property type="entry name" value="BRCT"/>
    <property type="match status" value="1"/>
</dbReference>
<evidence type="ECO:0000256" key="1">
    <source>
        <dbReference type="ARBA" id="ARBA00004067"/>
    </source>
</evidence>
<keyword evidence="4 10" id="KW-0479">Metal-binding</keyword>
<comment type="catalytic activity">
    <reaction evidence="9 10">
        <text>NAD(+) + (deoxyribonucleotide)n-3'-hydroxyl + 5'-phospho-(deoxyribonucleotide)m = (deoxyribonucleotide)n+m + AMP + beta-nicotinamide D-nucleotide.</text>
        <dbReference type="EC" id="6.5.1.2"/>
    </reaction>
</comment>
<dbReference type="SUPFAM" id="SSF56091">
    <property type="entry name" value="DNA ligase/mRNA capping enzyme, catalytic domain"/>
    <property type="match status" value="1"/>
</dbReference>
<evidence type="ECO:0000256" key="8">
    <source>
        <dbReference type="ARBA" id="ARBA00023204"/>
    </source>
</evidence>
<dbReference type="SUPFAM" id="SSF50249">
    <property type="entry name" value="Nucleic acid-binding proteins"/>
    <property type="match status" value="1"/>
</dbReference>
<feature type="binding site" evidence="10">
    <location>
        <position position="118"/>
    </location>
    <ligand>
        <name>NAD(+)</name>
        <dbReference type="ChEBI" id="CHEBI:57540"/>
    </ligand>
</feature>
<name>A0A1Y6C2V0_9BACT</name>
<dbReference type="Gene3D" id="3.30.470.30">
    <property type="entry name" value="DNA ligase/mRNA capping enzyme"/>
    <property type="match status" value="1"/>
</dbReference>
<keyword evidence="10" id="KW-0464">Manganese</keyword>
<evidence type="ECO:0000256" key="9">
    <source>
        <dbReference type="ARBA" id="ARBA00034005"/>
    </source>
</evidence>
<dbReference type="InterPro" id="IPR004150">
    <property type="entry name" value="NAD_DNA_ligase_OB"/>
</dbReference>
<proteinExistence type="inferred from homology"/>
<keyword evidence="3 10" id="KW-0235">DNA replication</keyword>
<dbReference type="GO" id="GO:0006281">
    <property type="term" value="P:DNA repair"/>
    <property type="evidence" value="ECO:0007669"/>
    <property type="project" value="UniProtKB-KW"/>
</dbReference>
<feature type="binding site" evidence="10">
    <location>
        <position position="152"/>
    </location>
    <ligand>
        <name>NAD(+)</name>
        <dbReference type="ChEBI" id="CHEBI:57540"/>
    </ligand>
</feature>